<name>A0A975B5L6_9BACT</name>
<evidence type="ECO:0000259" key="5">
    <source>
        <dbReference type="Pfam" id="PF02350"/>
    </source>
</evidence>
<dbReference type="GO" id="GO:0008761">
    <property type="term" value="F:UDP-N-acetylglucosamine 2-epimerase activity"/>
    <property type="evidence" value="ECO:0007669"/>
    <property type="project" value="UniProtKB-EC"/>
</dbReference>
<evidence type="ECO:0000256" key="1">
    <source>
        <dbReference type="ARBA" id="ARBA00023235"/>
    </source>
</evidence>
<keyword evidence="7" id="KW-1185">Reference proteome</keyword>
<accession>A0A975B5L6</accession>
<evidence type="ECO:0000256" key="2">
    <source>
        <dbReference type="ARBA" id="ARBA00038209"/>
    </source>
</evidence>
<dbReference type="InterPro" id="IPR003331">
    <property type="entry name" value="UDP_GlcNAc_Epimerase_2_dom"/>
</dbReference>
<gene>
    <name evidence="6" type="primary">wecB1</name>
    <name evidence="6" type="ORF">dnl_14570</name>
</gene>
<proteinExistence type="inferred from homology"/>
<organism evidence="6 7">
    <name type="scientific">Desulfonema limicola</name>
    <dbReference type="NCBI Taxonomy" id="45656"/>
    <lineage>
        <taxon>Bacteria</taxon>
        <taxon>Pseudomonadati</taxon>
        <taxon>Thermodesulfobacteriota</taxon>
        <taxon>Desulfobacteria</taxon>
        <taxon>Desulfobacterales</taxon>
        <taxon>Desulfococcaceae</taxon>
        <taxon>Desulfonema</taxon>
    </lineage>
</organism>
<evidence type="ECO:0000313" key="7">
    <source>
        <dbReference type="Proteomes" id="UP000663720"/>
    </source>
</evidence>
<dbReference type="AlphaFoldDB" id="A0A975B5L6"/>
<sequence length="384" mass="42523">MKKISVIFGTRPEAIKLAPVILKLKQNPDFDCRVCVTAQHREMLDQVLEVFGIVPDTDMNLMQPNQTLGKLTSRAIEMLDKYMADEKPDIVLIQGDTTTVFCAALAAFYHQIPVGHVEAGLRTGNIYSPWPEEANRVIASRLCSLHFAPTETNRQNLLNEGISAKNIFITGNTVIDALFLALDKIKNNFVEIPGLSPAVYENRNGKPLVLITGHRRESFGAGFESVCHAISESARRFPETDFIYPVHLNPNVQEPVLRILKKTGLSNVHLINPLPYLPFVKLMNISTFILTDSGGIQEEAAALHKPVLIMRDTTERTEAVNAGTAKLVGTDYNLIVENAALLMNNPAELEIMSKGSNPFGDGRASERIVDICTRFFLNQEGSLK</sequence>
<dbReference type="NCBIfam" id="TIGR00236">
    <property type="entry name" value="wecB"/>
    <property type="match status" value="1"/>
</dbReference>
<dbReference type="PANTHER" id="PTHR43174">
    <property type="entry name" value="UDP-N-ACETYLGLUCOSAMINE 2-EPIMERASE"/>
    <property type="match status" value="1"/>
</dbReference>
<dbReference type="CDD" id="cd03786">
    <property type="entry name" value="GTB_UDP-GlcNAc_2-Epimerase"/>
    <property type="match status" value="1"/>
</dbReference>
<evidence type="ECO:0000256" key="3">
    <source>
        <dbReference type="ARBA" id="ARBA00038858"/>
    </source>
</evidence>
<dbReference type="InterPro" id="IPR029767">
    <property type="entry name" value="WecB-like"/>
</dbReference>
<dbReference type="EMBL" id="CP061799">
    <property type="protein sequence ID" value="QTA79203.1"/>
    <property type="molecule type" value="Genomic_DNA"/>
</dbReference>
<feature type="domain" description="UDP-N-acetylglucosamine 2-epimerase" evidence="5">
    <location>
        <begin position="23"/>
        <end position="371"/>
    </location>
</feature>
<dbReference type="FunFam" id="3.40.50.2000:FF:000043">
    <property type="entry name" value="UDP-N-acetylglucosamine 2-epimerase"/>
    <property type="match status" value="1"/>
</dbReference>
<dbReference type="KEGG" id="dli:dnl_14570"/>
<dbReference type="EC" id="5.1.3.14" evidence="3"/>
<protein>
    <recommendedName>
        <fullName evidence="3">UDP-N-acetylglucosamine 2-epimerase (non-hydrolyzing)</fullName>
        <ecNumber evidence="3">5.1.3.14</ecNumber>
    </recommendedName>
</protein>
<dbReference type="Pfam" id="PF02350">
    <property type="entry name" value="Epimerase_2"/>
    <property type="match status" value="1"/>
</dbReference>
<dbReference type="PANTHER" id="PTHR43174:SF2">
    <property type="entry name" value="UDP-N-ACETYLGLUCOSAMINE 2-EPIMERASE"/>
    <property type="match status" value="1"/>
</dbReference>
<keyword evidence="1 4" id="KW-0413">Isomerase</keyword>
<evidence type="ECO:0000313" key="6">
    <source>
        <dbReference type="EMBL" id="QTA79203.1"/>
    </source>
</evidence>
<dbReference type="Gene3D" id="3.40.50.2000">
    <property type="entry name" value="Glycogen Phosphorylase B"/>
    <property type="match status" value="2"/>
</dbReference>
<reference evidence="6" key="1">
    <citation type="journal article" date="2021" name="Microb. Physiol.">
        <title>Proteogenomic Insights into the Physiology of Marine, Sulfate-Reducing, Filamentous Desulfonema limicola and Desulfonema magnum.</title>
        <authorList>
            <person name="Schnaars V."/>
            <person name="Wohlbrand L."/>
            <person name="Scheve S."/>
            <person name="Hinrichs C."/>
            <person name="Reinhardt R."/>
            <person name="Rabus R."/>
        </authorList>
    </citation>
    <scope>NUCLEOTIDE SEQUENCE</scope>
    <source>
        <strain evidence="6">5ac10</strain>
    </source>
</reference>
<comment type="similarity">
    <text evidence="2 4">Belongs to the UDP-N-acetylglucosamine 2-epimerase family.</text>
</comment>
<dbReference type="RefSeq" id="WP_207690974.1">
    <property type="nucleotide sequence ID" value="NZ_CP061799.1"/>
</dbReference>
<dbReference type="SUPFAM" id="SSF53756">
    <property type="entry name" value="UDP-Glycosyltransferase/glycogen phosphorylase"/>
    <property type="match status" value="1"/>
</dbReference>
<evidence type="ECO:0000256" key="4">
    <source>
        <dbReference type="RuleBase" id="RU003513"/>
    </source>
</evidence>
<dbReference type="Proteomes" id="UP000663720">
    <property type="component" value="Chromosome"/>
</dbReference>